<dbReference type="InterPro" id="IPR052004">
    <property type="entry name" value="Dynein_assembly_factor_4"/>
</dbReference>
<reference evidence="3" key="1">
    <citation type="submission" date="2020-05" db="EMBL/GenBank/DDBJ databases">
        <title>Phylogenomic resolution of chytrid fungi.</title>
        <authorList>
            <person name="Stajich J.E."/>
            <person name="Amses K."/>
            <person name="Simmons R."/>
            <person name="Seto K."/>
            <person name="Myers J."/>
            <person name="Bonds A."/>
            <person name="Quandt C.A."/>
            <person name="Barry K."/>
            <person name="Liu P."/>
            <person name="Grigoriev I."/>
            <person name="Longcore J.E."/>
            <person name="James T.Y."/>
        </authorList>
    </citation>
    <scope>NUCLEOTIDE SEQUENCE</scope>
    <source>
        <strain evidence="3">JEL0476</strain>
    </source>
</reference>
<dbReference type="GO" id="GO:0036159">
    <property type="term" value="P:inner dynein arm assembly"/>
    <property type="evidence" value="ECO:0007669"/>
    <property type="project" value="TreeGrafter"/>
</dbReference>
<dbReference type="Gene3D" id="2.60.40.790">
    <property type="match status" value="1"/>
</dbReference>
<dbReference type="AlphaFoldDB" id="A0AAD5U995"/>
<dbReference type="GO" id="GO:0003341">
    <property type="term" value="P:cilium movement"/>
    <property type="evidence" value="ECO:0007669"/>
    <property type="project" value="TreeGrafter"/>
</dbReference>
<dbReference type="GO" id="GO:0036158">
    <property type="term" value="P:outer dynein arm assembly"/>
    <property type="evidence" value="ECO:0007669"/>
    <property type="project" value="TreeGrafter"/>
</dbReference>
<evidence type="ECO:0000313" key="3">
    <source>
        <dbReference type="EMBL" id="KAJ3224784.1"/>
    </source>
</evidence>
<dbReference type="SUPFAM" id="SSF49764">
    <property type="entry name" value="HSP20-like chaperones"/>
    <property type="match status" value="1"/>
</dbReference>
<dbReference type="PANTHER" id="PTHR46492">
    <property type="entry name" value="DYNEIN ASSEMBLY FACTOR 4, AXONEMAL"/>
    <property type="match status" value="1"/>
</dbReference>
<dbReference type="InterPro" id="IPR007052">
    <property type="entry name" value="CS_dom"/>
</dbReference>
<dbReference type="InterPro" id="IPR008978">
    <property type="entry name" value="HSP20-like_chaperone"/>
</dbReference>
<protein>
    <submittedName>
        <fullName evidence="3">Dynein assembly factor 4, axonemal</fullName>
    </submittedName>
</protein>
<name>A0AAD5U995_9FUNG</name>
<comment type="caution">
    <text evidence="3">The sequence shown here is derived from an EMBL/GenBank/DDBJ whole genome shotgun (WGS) entry which is preliminary data.</text>
</comment>
<accession>A0AAD5U995</accession>
<proteinExistence type="predicted"/>
<keyword evidence="4" id="KW-1185">Reference proteome</keyword>
<evidence type="ECO:0000259" key="2">
    <source>
        <dbReference type="PROSITE" id="PS51203"/>
    </source>
</evidence>
<organism evidence="3 4">
    <name type="scientific">Clydaea vesicula</name>
    <dbReference type="NCBI Taxonomy" id="447962"/>
    <lineage>
        <taxon>Eukaryota</taxon>
        <taxon>Fungi</taxon>
        <taxon>Fungi incertae sedis</taxon>
        <taxon>Chytridiomycota</taxon>
        <taxon>Chytridiomycota incertae sedis</taxon>
        <taxon>Chytridiomycetes</taxon>
        <taxon>Lobulomycetales</taxon>
        <taxon>Lobulomycetaceae</taxon>
        <taxon>Clydaea</taxon>
    </lineage>
</organism>
<feature type="coiled-coil region" evidence="1">
    <location>
        <begin position="113"/>
        <end position="161"/>
    </location>
</feature>
<evidence type="ECO:0000313" key="4">
    <source>
        <dbReference type="Proteomes" id="UP001211065"/>
    </source>
</evidence>
<dbReference type="PANTHER" id="PTHR46492:SF1">
    <property type="entry name" value="DYNEIN AXONEMAL ASSEMBLY FACTOR 4"/>
    <property type="match status" value="1"/>
</dbReference>
<gene>
    <name evidence="3" type="primary">DYX1C1</name>
    <name evidence="3" type="ORF">HK099_007903</name>
</gene>
<sequence>MIVIKDYNFTETEHTIHISVPIKGVQPNKVDAYCNGLFIKVNFQPFLFQLDLFKPVSILDKDVVVKVGNGLVEFHLKKVEVEKWGKANYNHIEGDISVAERRVKAEKDYFAKLEEMKKDRLALKQENERLLVQKQIQVEREEKLRVENLKLQEKLVAEENLNDWVKSIETPSDQKLPTSAEKIEIFDDDDLNIVETEEEENFVFEEAIRTKSLDYSGSMVETSKDLSEQGNEIRNILDLENVNIDESILDMDNILLKVKKQLEKKPEKKLPPPRGKNVEITFKFTDRGPLPTKVARESEDAKWHARIEEAKLKSIQKQNKPKKILNEENLADNNVMLLKDKAKLLIKQENLEGALNVYTQILDINQTDISALLNKSLLQMKLSKPDDCISTCSIGLKLLIVEENAIKSLEEEGKIDEVKSKELKNELNVKKTKFLVRRANSFLENFNIRFNNKDDKILKKCFEDCLEDFRACYQLNKGDKELELNLKNLEDRFKLIY</sequence>
<dbReference type="InterPro" id="IPR011990">
    <property type="entry name" value="TPR-like_helical_dom_sf"/>
</dbReference>
<evidence type="ECO:0000256" key="1">
    <source>
        <dbReference type="SAM" id="Coils"/>
    </source>
</evidence>
<keyword evidence="1" id="KW-0175">Coiled coil</keyword>
<dbReference type="Gene3D" id="1.25.40.10">
    <property type="entry name" value="Tetratricopeptide repeat domain"/>
    <property type="match status" value="1"/>
</dbReference>
<dbReference type="EMBL" id="JADGJW010000081">
    <property type="protein sequence ID" value="KAJ3224784.1"/>
    <property type="molecule type" value="Genomic_DNA"/>
</dbReference>
<dbReference type="Proteomes" id="UP001211065">
    <property type="component" value="Unassembled WGS sequence"/>
</dbReference>
<feature type="domain" description="CS" evidence="2">
    <location>
        <begin position="2"/>
        <end position="88"/>
    </location>
</feature>
<dbReference type="SUPFAM" id="SSF48452">
    <property type="entry name" value="TPR-like"/>
    <property type="match status" value="1"/>
</dbReference>
<dbReference type="PROSITE" id="PS51203">
    <property type="entry name" value="CS"/>
    <property type="match status" value="1"/>
</dbReference>